<keyword evidence="5" id="KW-0472">Membrane</keyword>
<keyword evidence="2" id="KW-1003">Cell membrane</keyword>
<evidence type="ECO:0000313" key="9">
    <source>
        <dbReference type="EMBL" id="AZU04337.1"/>
    </source>
</evidence>
<sequence>MNFTAAITVALTALRVNALRSFLAMLGVIIGVGSVIVMISISQGAKAAVDAQISALGANSLQVRPGSSFRGGVRGGSGSGTPLSDEDVEALRENVPYVIAAAGIIQQRGLTAVVDGVNWSTEVAGTHPDYFIVREWAVVEGRAFTVPELDGAARVAVIGRTVANELFPAGGATGAAVRINGVPLEVVGILDERGQSSWGQDQDDVIFVPATTMRGRLGGLSAAGVRNPVQSIWLGIDRARNMDAATEEITDLMRVRRNIRVGGTDDFAVVNFAEFLRARNETESQLGLLLAATAVISLVVGGIGIMNIMLVSVTERTREIGLRLAIGAKQADIRNQFLIEAVVLCLAGGLVGMAGGAIGALVVESMGQFPVSIEPTIAFVAIGAAAGVGILFGFYPAHRASQLNPIDALRYE</sequence>
<evidence type="ECO:0000256" key="4">
    <source>
        <dbReference type="ARBA" id="ARBA00022989"/>
    </source>
</evidence>
<organism evidence="9 10">
    <name type="scientific">Glycocaulis alkaliphilus</name>
    <dbReference type="NCBI Taxonomy" id="1434191"/>
    <lineage>
        <taxon>Bacteria</taxon>
        <taxon>Pseudomonadati</taxon>
        <taxon>Pseudomonadota</taxon>
        <taxon>Alphaproteobacteria</taxon>
        <taxon>Maricaulales</taxon>
        <taxon>Maricaulaceae</taxon>
        <taxon>Glycocaulis</taxon>
    </lineage>
</organism>
<dbReference type="InterPro" id="IPR050250">
    <property type="entry name" value="Macrolide_Exporter_MacB"/>
</dbReference>
<keyword evidence="4" id="KW-1133">Transmembrane helix</keyword>
<dbReference type="GO" id="GO:0022857">
    <property type="term" value="F:transmembrane transporter activity"/>
    <property type="evidence" value="ECO:0007669"/>
    <property type="project" value="TreeGrafter"/>
</dbReference>
<dbReference type="GO" id="GO:0005886">
    <property type="term" value="C:plasma membrane"/>
    <property type="evidence" value="ECO:0007669"/>
    <property type="project" value="UniProtKB-SubCell"/>
</dbReference>
<accession>A0A3T0EAU7</accession>
<reference evidence="9 10" key="1">
    <citation type="submission" date="2016-12" db="EMBL/GenBank/DDBJ databases">
        <title>The genome of dimorphic prosthecate Glycocaulis alkaliphilus 6b-8t, isolated from crude oil dictates its adaptability in petroleum environments.</title>
        <authorList>
            <person name="Wu X.-L."/>
            <person name="Geng S."/>
        </authorList>
    </citation>
    <scope>NUCLEOTIDE SEQUENCE [LARGE SCALE GENOMIC DNA]</scope>
    <source>
        <strain evidence="9 10">6B-8</strain>
    </source>
</reference>
<dbReference type="InterPro" id="IPR003838">
    <property type="entry name" value="ABC3_permease_C"/>
</dbReference>
<protein>
    <submittedName>
        <fullName evidence="9">Uncharacterized protein</fullName>
    </submittedName>
</protein>
<gene>
    <name evidence="9" type="ORF">X907_1806</name>
</gene>
<dbReference type="Pfam" id="PF02687">
    <property type="entry name" value="FtsX"/>
    <property type="match status" value="1"/>
</dbReference>
<dbReference type="EMBL" id="CP018911">
    <property type="protein sequence ID" value="AZU04337.1"/>
    <property type="molecule type" value="Genomic_DNA"/>
</dbReference>
<proteinExistence type="inferred from homology"/>
<evidence type="ECO:0000256" key="3">
    <source>
        <dbReference type="ARBA" id="ARBA00022692"/>
    </source>
</evidence>
<dbReference type="Pfam" id="PF12704">
    <property type="entry name" value="MacB_PCD"/>
    <property type="match status" value="1"/>
</dbReference>
<dbReference type="AlphaFoldDB" id="A0A3T0EAU7"/>
<evidence type="ECO:0000259" key="8">
    <source>
        <dbReference type="Pfam" id="PF12704"/>
    </source>
</evidence>
<evidence type="ECO:0000313" key="10">
    <source>
        <dbReference type="Proteomes" id="UP000286954"/>
    </source>
</evidence>
<comment type="similarity">
    <text evidence="6">Belongs to the ABC-4 integral membrane protein family.</text>
</comment>
<evidence type="ECO:0000256" key="2">
    <source>
        <dbReference type="ARBA" id="ARBA00022475"/>
    </source>
</evidence>
<keyword evidence="3" id="KW-0812">Transmembrane</keyword>
<dbReference type="KEGG" id="gak:X907_1806"/>
<evidence type="ECO:0000259" key="7">
    <source>
        <dbReference type="Pfam" id="PF02687"/>
    </source>
</evidence>
<evidence type="ECO:0000256" key="1">
    <source>
        <dbReference type="ARBA" id="ARBA00004651"/>
    </source>
</evidence>
<feature type="domain" description="ABC3 transporter permease C-terminal" evidence="7">
    <location>
        <begin position="294"/>
        <end position="405"/>
    </location>
</feature>
<dbReference type="InterPro" id="IPR025857">
    <property type="entry name" value="MacB_PCD"/>
</dbReference>
<keyword evidence="10" id="KW-1185">Reference proteome</keyword>
<feature type="domain" description="MacB-like periplasmic core" evidence="8">
    <location>
        <begin position="21"/>
        <end position="251"/>
    </location>
</feature>
<dbReference type="RefSeq" id="WP_127567198.1">
    <property type="nucleotide sequence ID" value="NZ_BMFB01000003.1"/>
</dbReference>
<comment type="subcellular location">
    <subcellularLocation>
        <location evidence="1">Cell membrane</location>
        <topology evidence="1">Multi-pass membrane protein</topology>
    </subcellularLocation>
</comment>
<dbReference type="Proteomes" id="UP000286954">
    <property type="component" value="Chromosome"/>
</dbReference>
<dbReference type="OrthoDB" id="9802264at2"/>
<dbReference type="PANTHER" id="PTHR30572:SF4">
    <property type="entry name" value="ABC TRANSPORTER PERMEASE YTRF"/>
    <property type="match status" value="1"/>
</dbReference>
<evidence type="ECO:0000256" key="5">
    <source>
        <dbReference type="ARBA" id="ARBA00023136"/>
    </source>
</evidence>
<evidence type="ECO:0000256" key="6">
    <source>
        <dbReference type="ARBA" id="ARBA00038076"/>
    </source>
</evidence>
<dbReference type="PANTHER" id="PTHR30572">
    <property type="entry name" value="MEMBRANE COMPONENT OF TRANSPORTER-RELATED"/>
    <property type="match status" value="1"/>
</dbReference>
<name>A0A3T0EAU7_9PROT</name>